<dbReference type="AlphaFoldDB" id="A0A1H6NVS2"/>
<proteinExistence type="predicted"/>
<protein>
    <submittedName>
        <fullName evidence="1">Uncharacterized protein</fullName>
    </submittedName>
</protein>
<dbReference type="Gene3D" id="3.30.200.20">
    <property type="entry name" value="Phosphorylase Kinase, domain 1"/>
    <property type="match status" value="1"/>
</dbReference>
<dbReference type="OrthoDB" id="6629535at2"/>
<reference evidence="1 2" key="1">
    <citation type="submission" date="2016-10" db="EMBL/GenBank/DDBJ databases">
        <authorList>
            <person name="de Groot N.N."/>
        </authorList>
    </citation>
    <scope>NUCLEOTIDE SEQUENCE [LARGE SCALE GENOMIC DNA]</scope>
    <source>
        <strain evidence="1 2">LMG 2158</strain>
    </source>
</reference>
<evidence type="ECO:0000313" key="2">
    <source>
        <dbReference type="Proteomes" id="UP000182272"/>
    </source>
</evidence>
<name>A0A1H6NVS2_9PSED</name>
<dbReference type="RefSeq" id="WP_051369403.1">
    <property type="nucleotide sequence ID" value="NZ_CP087202.1"/>
</dbReference>
<gene>
    <name evidence="1" type="ORF">SAMN05216581_4324</name>
</gene>
<dbReference type="SUPFAM" id="SSF56112">
    <property type="entry name" value="Protein kinase-like (PK-like)"/>
    <property type="match status" value="1"/>
</dbReference>
<accession>A0A1H6NVS2</accession>
<evidence type="ECO:0000313" key="1">
    <source>
        <dbReference type="EMBL" id="SEI20835.1"/>
    </source>
</evidence>
<dbReference type="EMBL" id="LT629972">
    <property type="protein sequence ID" value="SEI20835.1"/>
    <property type="molecule type" value="Genomic_DNA"/>
</dbReference>
<sequence>MLEKIKAKLHDHFFSLQNDNKTPKNKIPEKTNFIKNTHHPNKIFSIIQPEANRSGHNLLSTSTRTVKNPVSEPIEPFRQADTPAVTDVRKTLPRADCASKFGQFVGKGSRGTVYRNGDTVTKVMKLNTSNIDQLLSKKLTIEHEARMCNEYWMKENGSSPATVKGNKITMPFVEGTLPDRSETYQAVKNLYNKGLMMGDAAPSNFVKTECGKVVPVDFGLVFMKDDIDGIDKQVKTEIVHDYIKGGNSYIPTELTSQYIARLQEMDLSLGANSPTMNMNVRELSRAGFLTPV</sequence>
<organism evidence="1 2">
    <name type="scientific">Pseudomonas asplenii</name>
    <dbReference type="NCBI Taxonomy" id="53407"/>
    <lineage>
        <taxon>Bacteria</taxon>
        <taxon>Pseudomonadati</taxon>
        <taxon>Pseudomonadota</taxon>
        <taxon>Gammaproteobacteria</taxon>
        <taxon>Pseudomonadales</taxon>
        <taxon>Pseudomonadaceae</taxon>
        <taxon>Pseudomonas</taxon>
    </lineage>
</organism>
<dbReference type="Proteomes" id="UP000182272">
    <property type="component" value="Chromosome I"/>
</dbReference>
<dbReference type="InterPro" id="IPR011009">
    <property type="entry name" value="Kinase-like_dom_sf"/>
</dbReference>